<dbReference type="PROSITE" id="PS50088">
    <property type="entry name" value="ANK_REPEAT"/>
    <property type="match status" value="2"/>
</dbReference>
<dbReference type="AlphaFoldDB" id="A0A8J2SIX6"/>
<dbReference type="EMBL" id="CAKKNE010000002">
    <property type="protein sequence ID" value="CAH0367667.1"/>
    <property type="molecule type" value="Genomic_DNA"/>
</dbReference>
<proteinExistence type="predicted"/>
<reference evidence="4" key="1">
    <citation type="submission" date="2021-11" db="EMBL/GenBank/DDBJ databases">
        <authorList>
            <consortium name="Genoscope - CEA"/>
            <person name="William W."/>
        </authorList>
    </citation>
    <scope>NUCLEOTIDE SEQUENCE</scope>
</reference>
<gene>
    <name evidence="4" type="ORF">PECAL_2P07000</name>
</gene>
<dbReference type="SMART" id="SM00248">
    <property type="entry name" value="ANK"/>
    <property type="match status" value="2"/>
</dbReference>
<feature type="repeat" description="ANK" evidence="3">
    <location>
        <begin position="40"/>
        <end position="72"/>
    </location>
</feature>
<dbReference type="PANTHER" id="PTHR24189">
    <property type="entry name" value="MYOTROPHIN"/>
    <property type="match status" value="1"/>
</dbReference>
<dbReference type="Proteomes" id="UP000789595">
    <property type="component" value="Unassembled WGS sequence"/>
</dbReference>
<evidence type="ECO:0000313" key="5">
    <source>
        <dbReference type="Proteomes" id="UP000789595"/>
    </source>
</evidence>
<dbReference type="InterPro" id="IPR050745">
    <property type="entry name" value="Multifunctional_regulatory"/>
</dbReference>
<accession>A0A8J2SIX6</accession>
<protein>
    <submittedName>
        <fullName evidence="4">Uncharacterized protein</fullName>
    </submittedName>
</protein>
<dbReference type="SUPFAM" id="SSF48403">
    <property type="entry name" value="Ankyrin repeat"/>
    <property type="match status" value="1"/>
</dbReference>
<evidence type="ECO:0000256" key="3">
    <source>
        <dbReference type="PROSITE-ProRule" id="PRU00023"/>
    </source>
</evidence>
<dbReference type="Gene3D" id="1.25.40.20">
    <property type="entry name" value="Ankyrin repeat-containing domain"/>
    <property type="match status" value="1"/>
</dbReference>
<dbReference type="InterPro" id="IPR002110">
    <property type="entry name" value="Ankyrin_rpt"/>
</dbReference>
<organism evidence="4 5">
    <name type="scientific">Pelagomonas calceolata</name>
    <dbReference type="NCBI Taxonomy" id="35677"/>
    <lineage>
        <taxon>Eukaryota</taxon>
        <taxon>Sar</taxon>
        <taxon>Stramenopiles</taxon>
        <taxon>Ochrophyta</taxon>
        <taxon>Pelagophyceae</taxon>
        <taxon>Pelagomonadales</taxon>
        <taxon>Pelagomonadaceae</taxon>
        <taxon>Pelagomonas</taxon>
    </lineage>
</organism>
<sequence>MVLPGYIVEAATREPDASDQVETIRDWLENGGDINDVDEDGCTILNLSLVFDNLETVKFAIAHGADVNKPGDMDGDHPLYTAIGSSDEEFGLEAATMLLDAGASIDTRTTATIEGVYMAGETALSNAIDWLRYDRIDMAETGLAYVSLLLRRGAKLDGCWGGRSAEECLRQIEDPSAFPEYHAAYSSTRPPTDATKEKFVACKKLIADERRRRYMLPRRAFLRLRSLALRERAEPDALLAAVARLPNEMAWHVLSFWPAEADVAPPSTPSTRS</sequence>
<dbReference type="Pfam" id="PF12796">
    <property type="entry name" value="Ank_2"/>
    <property type="match status" value="1"/>
</dbReference>
<keyword evidence="1" id="KW-0677">Repeat</keyword>
<evidence type="ECO:0000313" key="4">
    <source>
        <dbReference type="EMBL" id="CAH0367667.1"/>
    </source>
</evidence>
<dbReference type="InterPro" id="IPR036770">
    <property type="entry name" value="Ankyrin_rpt-contain_sf"/>
</dbReference>
<dbReference type="OrthoDB" id="366390at2759"/>
<keyword evidence="2 3" id="KW-0040">ANK repeat</keyword>
<comment type="caution">
    <text evidence="4">The sequence shown here is derived from an EMBL/GenBank/DDBJ whole genome shotgun (WGS) entry which is preliminary data.</text>
</comment>
<evidence type="ECO:0000256" key="1">
    <source>
        <dbReference type="ARBA" id="ARBA00022737"/>
    </source>
</evidence>
<name>A0A8J2SIX6_9STRA</name>
<keyword evidence="5" id="KW-1185">Reference proteome</keyword>
<feature type="repeat" description="ANK" evidence="3">
    <location>
        <begin position="74"/>
        <end position="110"/>
    </location>
</feature>
<evidence type="ECO:0000256" key="2">
    <source>
        <dbReference type="ARBA" id="ARBA00023043"/>
    </source>
</evidence>